<feature type="domain" description="Methyltransferase type 11" evidence="1">
    <location>
        <begin position="23"/>
        <end position="123"/>
    </location>
</feature>
<dbReference type="InterPro" id="IPR013216">
    <property type="entry name" value="Methyltransf_11"/>
</dbReference>
<dbReference type="InterPro" id="IPR029063">
    <property type="entry name" value="SAM-dependent_MTases_sf"/>
</dbReference>
<evidence type="ECO:0000259" key="1">
    <source>
        <dbReference type="Pfam" id="PF08241"/>
    </source>
</evidence>
<dbReference type="Proteomes" id="UP000316852">
    <property type="component" value="Unassembled WGS sequence"/>
</dbReference>
<organism evidence="2 3">
    <name type="scientific">Eiseniibacteriota bacterium</name>
    <dbReference type="NCBI Taxonomy" id="2212470"/>
    <lineage>
        <taxon>Bacteria</taxon>
        <taxon>Candidatus Eiseniibacteriota</taxon>
    </lineage>
</organism>
<dbReference type="GO" id="GO:0032259">
    <property type="term" value="P:methylation"/>
    <property type="evidence" value="ECO:0007669"/>
    <property type="project" value="UniProtKB-KW"/>
</dbReference>
<dbReference type="EMBL" id="VBOW01000040">
    <property type="protein sequence ID" value="TMQ58136.1"/>
    <property type="molecule type" value="Genomic_DNA"/>
</dbReference>
<keyword evidence="2" id="KW-0808">Transferase</keyword>
<accession>A0A538T3D0</accession>
<dbReference type="AlphaFoldDB" id="A0A538T3D0"/>
<sequence length="184" mass="19891">MNTRDAVSLIREAIPRCRGAWADLGAGDGTFTRALVDLLEPSRVYAVDRDARSLSKLTRWARTEAPGVIPVLADFSAPFDLPGFNGRKLDGMLLANSLHFVRDPGHVLARLVTWLRPGGRVVLVEYDRRRASRWVPYPIPAAEWPALAASAGLSLPVITASRPSAFGGDLYVAAANLSGDEQDG</sequence>
<gene>
    <name evidence="2" type="ORF">E6K76_08670</name>
</gene>
<comment type="caution">
    <text evidence="2">The sequence shown here is derived from an EMBL/GenBank/DDBJ whole genome shotgun (WGS) entry which is preliminary data.</text>
</comment>
<keyword evidence="2" id="KW-0489">Methyltransferase</keyword>
<evidence type="ECO:0000313" key="2">
    <source>
        <dbReference type="EMBL" id="TMQ58136.1"/>
    </source>
</evidence>
<dbReference type="Gene3D" id="3.40.50.150">
    <property type="entry name" value="Vaccinia Virus protein VP39"/>
    <property type="match status" value="1"/>
</dbReference>
<evidence type="ECO:0000313" key="3">
    <source>
        <dbReference type="Proteomes" id="UP000316852"/>
    </source>
</evidence>
<reference evidence="2 3" key="1">
    <citation type="journal article" date="2019" name="Nat. Microbiol.">
        <title>Mediterranean grassland soil C-N compound turnover is dependent on rainfall and depth, and is mediated by genomically divergent microorganisms.</title>
        <authorList>
            <person name="Diamond S."/>
            <person name="Andeer P.F."/>
            <person name="Li Z."/>
            <person name="Crits-Christoph A."/>
            <person name="Burstein D."/>
            <person name="Anantharaman K."/>
            <person name="Lane K.R."/>
            <person name="Thomas B.C."/>
            <person name="Pan C."/>
            <person name="Northen T.R."/>
            <person name="Banfield J.F."/>
        </authorList>
    </citation>
    <scope>NUCLEOTIDE SEQUENCE [LARGE SCALE GENOMIC DNA]</scope>
    <source>
        <strain evidence="2">WS_6</strain>
    </source>
</reference>
<dbReference type="CDD" id="cd02440">
    <property type="entry name" value="AdoMet_MTases"/>
    <property type="match status" value="1"/>
</dbReference>
<protein>
    <submittedName>
        <fullName evidence="2">Class I SAM-dependent methyltransferase</fullName>
    </submittedName>
</protein>
<proteinExistence type="predicted"/>
<dbReference type="GO" id="GO:0008757">
    <property type="term" value="F:S-adenosylmethionine-dependent methyltransferase activity"/>
    <property type="evidence" value="ECO:0007669"/>
    <property type="project" value="InterPro"/>
</dbReference>
<dbReference type="Pfam" id="PF08241">
    <property type="entry name" value="Methyltransf_11"/>
    <property type="match status" value="1"/>
</dbReference>
<dbReference type="SUPFAM" id="SSF53335">
    <property type="entry name" value="S-adenosyl-L-methionine-dependent methyltransferases"/>
    <property type="match status" value="1"/>
</dbReference>
<dbReference type="PANTHER" id="PTHR43861">
    <property type="entry name" value="TRANS-ACONITATE 2-METHYLTRANSFERASE-RELATED"/>
    <property type="match status" value="1"/>
</dbReference>
<name>A0A538T3D0_UNCEI</name>